<protein>
    <submittedName>
        <fullName evidence="1">Uncharacterized protein</fullName>
    </submittedName>
</protein>
<organism evidence="1 2">
    <name type="scientific">Cupriavidus campinensis</name>
    <dbReference type="NCBI Taxonomy" id="151783"/>
    <lineage>
        <taxon>Bacteria</taxon>
        <taxon>Pseudomonadati</taxon>
        <taxon>Pseudomonadota</taxon>
        <taxon>Betaproteobacteria</taxon>
        <taxon>Burkholderiales</taxon>
        <taxon>Burkholderiaceae</taxon>
        <taxon>Cupriavidus</taxon>
    </lineage>
</organism>
<proteinExistence type="predicted"/>
<keyword evidence="2" id="KW-1185">Reference proteome</keyword>
<reference evidence="1 2" key="1">
    <citation type="submission" date="2019-05" db="EMBL/GenBank/DDBJ databases">
        <title>Whole genome sequence analysis of Cupriavidus campinensis S14E4C strain.</title>
        <authorList>
            <person name="Abbaszade G."/>
            <person name="Szabo A."/>
            <person name="Toumi M."/>
            <person name="Toth E."/>
        </authorList>
    </citation>
    <scope>NUCLEOTIDE SEQUENCE [LARGE SCALE GENOMIC DNA]</scope>
    <source>
        <strain evidence="1 2">S14E4C</strain>
    </source>
</reference>
<dbReference type="Proteomes" id="UP000318943">
    <property type="component" value="Unassembled WGS sequence"/>
</dbReference>
<name>A0ABY3EKF2_9BURK</name>
<accession>A0ABY3EKF2</accession>
<comment type="caution">
    <text evidence="1">The sequence shown here is derived from an EMBL/GenBank/DDBJ whole genome shotgun (WGS) entry which is preliminary data.</text>
</comment>
<gene>
    <name evidence="1" type="ORF">FGG12_17560</name>
</gene>
<evidence type="ECO:0000313" key="1">
    <source>
        <dbReference type="EMBL" id="TSP11445.1"/>
    </source>
</evidence>
<sequence length="100" mass="11647">MDERVIAEIARAERAKLILEDPMVAEALTAMRDHIMQAWQESPARDKEGREELFRYIKVIGQFESVFRTHIETGALAAHQLRTEEERNSVLARLRDKLPF</sequence>
<evidence type="ECO:0000313" key="2">
    <source>
        <dbReference type="Proteomes" id="UP000318943"/>
    </source>
</evidence>
<dbReference type="EMBL" id="VCIZ01000010">
    <property type="protein sequence ID" value="TSP11445.1"/>
    <property type="molecule type" value="Genomic_DNA"/>
</dbReference>
<dbReference type="RefSeq" id="WP_144199543.1">
    <property type="nucleotide sequence ID" value="NZ_VCIZ01000010.1"/>
</dbReference>